<dbReference type="HOGENOM" id="CLU_004804_1_0_1"/>
<evidence type="ECO:0000313" key="7">
    <source>
        <dbReference type="Proteomes" id="UP000027920"/>
    </source>
</evidence>
<dbReference type="GeneID" id="25286380"/>
<dbReference type="Proteomes" id="UP000027920">
    <property type="component" value="Unassembled WGS sequence"/>
</dbReference>
<evidence type="ECO:0000256" key="2">
    <source>
        <dbReference type="ARBA" id="ARBA00023163"/>
    </source>
</evidence>
<dbReference type="CDD" id="cd12148">
    <property type="entry name" value="fungal_TF_MHR"/>
    <property type="match status" value="1"/>
</dbReference>
<feature type="chain" id="PRO_5001682983" description="Transcription factor domain-containing protein" evidence="5">
    <location>
        <begin position="28"/>
        <end position="579"/>
    </location>
</feature>
<sequence length="579" mass="63909">MPDLETHPALLAKYLLVLATSLQGVHPELHAEAIRRLSEPPRQLIRRFAETAISLVTNNDELLGSAEGLECVLLEAMYHANGGNLRRSWFACRRGMVVAQMLGIHRSGIQQPLNVLDPTESVYPSFLWYRILCFDRQLCLMLGLPQGSLDASIASEAALGSDTPEGRFERKQNAIASRILERNESLGAGIADDVITLHELDAELQQAASELPSKWLLVPNLASPVHDPEKTFWDTLRLLDQIFYFNLLNLLHLPYILRSSTPSTGDGVAAQNFEYSKVTSAHASRELLTRFVMFRSFNPVAYCCRSVDFFALSASLTLVIAHLDGHRRQRQGVGGAGINVLAHQRSGDRAMMEQVLENMEHVAKLNTDILSERSSILLRSLLALEEDAATTPTMDQHPDLATRHEQGLRMDIPYFGTITIGREGIISMEVPPRPTSLPSVEHHKKQEQHEPDKNGAPAPEVITSARDGYSVDQELSGAFDADMLSEPEPPSFHGVGSHIAPPEFQQTPHDAGFAPTTPSAINTTLQQSYLYPGLTASVDNWAFQGVDMAFFDSLLRGSGTVPFNETDNGNYWADWDGAS</sequence>
<proteinExistence type="predicted"/>
<keyword evidence="5" id="KW-0732">Signal</keyword>
<protein>
    <recommendedName>
        <fullName evidence="8">Transcription factor domain-containing protein</fullName>
    </recommendedName>
</protein>
<keyword evidence="7" id="KW-1185">Reference proteome</keyword>
<feature type="region of interest" description="Disordered" evidence="4">
    <location>
        <begin position="431"/>
        <end position="458"/>
    </location>
</feature>
<organism evidence="6 7">
    <name type="scientific">Exophiala aquamarina CBS 119918</name>
    <dbReference type="NCBI Taxonomy" id="1182545"/>
    <lineage>
        <taxon>Eukaryota</taxon>
        <taxon>Fungi</taxon>
        <taxon>Dikarya</taxon>
        <taxon>Ascomycota</taxon>
        <taxon>Pezizomycotina</taxon>
        <taxon>Eurotiomycetes</taxon>
        <taxon>Chaetothyriomycetidae</taxon>
        <taxon>Chaetothyriales</taxon>
        <taxon>Herpotrichiellaceae</taxon>
        <taxon>Exophiala</taxon>
    </lineage>
</organism>
<comment type="caution">
    <text evidence="6">The sequence shown here is derived from an EMBL/GenBank/DDBJ whole genome shotgun (WGS) entry which is preliminary data.</text>
</comment>
<evidence type="ECO:0000256" key="5">
    <source>
        <dbReference type="SAM" id="SignalP"/>
    </source>
</evidence>
<feature type="signal peptide" evidence="5">
    <location>
        <begin position="1"/>
        <end position="27"/>
    </location>
</feature>
<evidence type="ECO:0000256" key="3">
    <source>
        <dbReference type="ARBA" id="ARBA00023242"/>
    </source>
</evidence>
<evidence type="ECO:0000256" key="4">
    <source>
        <dbReference type="SAM" id="MobiDB-lite"/>
    </source>
</evidence>
<evidence type="ECO:0000313" key="6">
    <source>
        <dbReference type="EMBL" id="KEF52639.1"/>
    </source>
</evidence>
<dbReference type="VEuPathDB" id="FungiDB:A1O9_11482"/>
<dbReference type="PANTHER" id="PTHR47840:SF1">
    <property type="entry name" value="ZN(II)2CYS6 TRANSCRIPTION FACTOR (EUROFUNG)"/>
    <property type="match status" value="1"/>
</dbReference>
<reference evidence="6 7" key="1">
    <citation type="submission" date="2013-03" db="EMBL/GenBank/DDBJ databases">
        <title>The Genome Sequence of Exophiala aquamarina CBS 119918.</title>
        <authorList>
            <consortium name="The Broad Institute Genomics Platform"/>
            <person name="Cuomo C."/>
            <person name="de Hoog S."/>
            <person name="Gorbushina A."/>
            <person name="Walker B."/>
            <person name="Young S.K."/>
            <person name="Zeng Q."/>
            <person name="Gargeya S."/>
            <person name="Fitzgerald M."/>
            <person name="Haas B."/>
            <person name="Abouelleil A."/>
            <person name="Allen A.W."/>
            <person name="Alvarado L."/>
            <person name="Arachchi H.M."/>
            <person name="Berlin A.M."/>
            <person name="Chapman S.B."/>
            <person name="Gainer-Dewar J."/>
            <person name="Goldberg J."/>
            <person name="Griggs A."/>
            <person name="Gujja S."/>
            <person name="Hansen M."/>
            <person name="Howarth C."/>
            <person name="Imamovic A."/>
            <person name="Ireland A."/>
            <person name="Larimer J."/>
            <person name="McCowan C."/>
            <person name="Murphy C."/>
            <person name="Pearson M."/>
            <person name="Poon T.W."/>
            <person name="Priest M."/>
            <person name="Roberts A."/>
            <person name="Saif S."/>
            <person name="Shea T."/>
            <person name="Sisk P."/>
            <person name="Sykes S."/>
            <person name="Wortman J."/>
            <person name="Nusbaum C."/>
            <person name="Birren B."/>
        </authorList>
    </citation>
    <scope>NUCLEOTIDE SEQUENCE [LARGE SCALE GENOMIC DNA]</scope>
    <source>
        <strain evidence="6 7">CBS 119918</strain>
    </source>
</reference>
<dbReference type="PANTHER" id="PTHR47840">
    <property type="entry name" value="ZN(II)2CYS6 TRANSCRIPTION FACTOR (EUROFUNG)-RELATED"/>
    <property type="match status" value="1"/>
</dbReference>
<dbReference type="EMBL" id="AMGV01000017">
    <property type="protein sequence ID" value="KEF52639.1"/>
    <property type="molecule type" value="Genomic_DNA"/>
</dbReference>
<keyword evidence="2" id="KW-0804">Transcription</keyword>
<gene>
    <name evidence="6" type="ORF">A1O9_11482</name>
</gene>
<dbReference type="STRING" id="1182545.A0A072NXM5"/>
<keyword evidence="3" id="KW-0539">Nucleus</keyword>
<evidence type="ECO:0008006" key="8">
    <source>
        <dbReference type="Google" id="ProtNLM"/>
    </source>
</evidence>
<dbReference type="OrthoDB" id="5392779at2759"/>
<keyword evidence="1" id="KW-0805">Transcription regulation</keyword>
<accession>A0A072NXM5</accession>
<name>A0A072NXM5_9EURO</name>
<dbReference type="AlphaFoldDB" id="A0A072NXM5"/>
<dbReference type="RefSeq" id="XP_013255229.1">
    <property type="nucleotide sequence ID" value="XM_013399775.1"/>
</dbReference>
<evidence type="ECO:0000256" key="1">
    <source>
        <dbReference type="ARBA" id="ARBA00023015"/>
    </source>
</evidence>